<dbReference type="Gene3D" id="4.10.60.10">
    <property type="entry name" value="Zinc finger, CCHC-type"/>
    <property type="match status" value="1"/>
</dbReference>
<evidence type="ECO:0000313" key="2">
    <source>
        <dbReference type="EMBL" id="CAB4030545.1"/>
    </source>
</evidence>
<keyword evidence="3" id="KW-1185">Reference proteome</keyword>
<proteinExistence type="predicted"/>
<dbReference type="InterPro" id="IPR036875">
    <property type="entry name" value="Znf_CCHC_sf"/>
</dbReference>
<dbReference type="PANTHER" id="PTHR33198">
    <property type="entry name" value="ANK_REP_REGION DOMAIN-CONTAINING PROTEIN-RELATED"/>
    <property type="match status" value="1"/>
</dbReference>
<dbReference type="Pfam" id="PF00098">
    <property type="entry name" value="zf-CCHC"/>
    <property type="match status" value="2"/>
</dbReference>
<accession>A0A6S7JE00</accession>
<dbReference type="SUPFAM" id="SSF57756">
    <property type="entry name" value="Retrovirus zinc finger-like domains"/>
    <property type="match status" value="1"/>
</dbReference>
<dbReference type="InterPro" id="IPR001878">
    <property type="entry name" value="Znf_CCHC"/>
</dbReference>
<comment type="caution">
    <text evidence="2">The sequence shown here is derived from an EMBL/GenBank/DDBJ whole genome shotgun (WGS) entry which is preliminary data.</text>
</comment>
<organism evidence="2 3">
    <name type="scientific">Paramuricea clavata</name>
    <name type="common">Red gorgonian</name>
    <name type="synonym">Violescent sea-whip</name>
    <dbReference type="NCBI Taxonomy" id="317549"/>
    <lineage>
        <taxon>Eukaryota</taxon>
        <taxon>Metazoa</taxon>
        <taxon>Cnidaria</taxon>
        <taxon>Anthozoa</taxon>
        <taxon>Octocorallia</taxon>
        <taxon>Malacalcyonacea</taxon>
        <taxon>Plexauridae</taxon>
        <taxon>Paramuricea</taxon>
    </lineage>
</organism>
<protein>
    <submittedName>
        <fullName evidence="2">Transposon Tf2-11 poly</fullName>
    </submittedName>
</protein>
<reference evidence="2" key="1">
    <citation type="submission" date="2020-04" db="EMBL/GenBank/DDBJ databases">
        <authorList>
            <person name="Alioto T."/>
            <person name="Alioto T."/>
            <person name="Gomez Garrido J."/>
        </authorList>
    </citation>
    <scope>NUCLEOTIDE SEQUENCE</scope>
    <source>
        <strain evidence="2">A484AB</strain>
    </source>
</reference>
<evidence type="ECO:0000313" key="3">
    <source>
        <dbReference type="Proteomes" id="UP001152795"/>
    </source>
</evidence>
<gene>
    <name evidence="2" type="ORF">PACLA_8A083885</name>
</gene>
<feature type="compositionally biased region" description="Basic and acidic residues" evidence="1">
    <location>
        <begin position="277"/>
        <end position="295"/>
    </location>
</feature>
<dbReference type="GO" id="GO:0003676">
    <property type="term" value="F:nucleic acid binding"/>
    <property type="evidence" value="ECO:0007669"/>
    <property type="project" value="InterPro"/>
</dbReference>
<dbReference type="AlphaFoldDB" id="A0A6S7JE00"/>
<name>A0A6S7JE00_PARCT</name>
<feature type="region of interest" description="Disordered" evidence="1">
    <location>
        <begin position="264"/>
        <end position="359"/>
    </location>
</feature>
<feature type="compositionally biased region" description="Basic and acidic residues" evidence="1">
    <location>
        <begin position="306"/>
        <end position="342"/>
    </location>
</feature>
<dbReference type="GO" id="GO:0008270">
    <property type="term" value="F:zinc ion binding"/>
    <property type="evidence" value="ECO:0007669"/>
    <property type="project" value="InterPro"/>
</dbReference>
<dbReference type="SMART" id="SM00343">
    <property type="entry name" value="ZnF_C2HC"/>
    <property type="match status" value="2"/>
</dbReference>
<evidence type="ECO:0000256" key="1">
    <source>
        <dbReference type="SAM" id="MobiDB-lite"/>
    </source>
</evidence>
<dbReference type="Proteomes" id="UP001152795">
    <property type="component" value="Unassembled WGS sequence"/>
</dbReference>
<dbReference type="EMBL" id="CACRXK020016950">
    <property type="protein sequence ID" value="CAB4030545.1"/>
    <property type="molecule type" value="Genomic_DNA"/>
</dbReference>
<sequence length="488" mass="56133">MAEDNEVVQPENADVNKLFHSLFRRPDKFKIGDDFDLFVKKLELYFEAVELVDEKKRRFVLLFNLNEDAFRLAKSVEFIEEADAYKNWLKKLKKLFERNQSPTEKRYNFHQRAQHLGESVNSYAVALREAGAKCGFRVVEYASRLVDQFIPGLRDLTTQSKLLQEPPSNLDDALLIARRFVEAANATMQTLAMQGQGTGNNSMIGAVSSMRKVVTCSACNGFGHVAKQCPTLRNSFKRDTQLSPKVCYLCQKPGHIARNCFISKSGHGDVQNSQGTDKVKTDWRNRGRNRDRQGDGEGFNRGTRGQNRDRQGFGNPDDLRREERAGNDRRDERHWRENDTRATKRGRGFGNPGDKKRKENMDEQLPHALLAFEFASSLQPEQHHLKCFIDVQDISCEIESLANKTRKIGHANNLKRFSIDYDIDQVYEESEDTESSECDFDEIGNELPNPEERHNVQRNDDGANVMHGYNLRRNRRVSDRYGIPVVDY</sequence>
<dbReference type="PROSITE" id="PS50158">
    <property type="entry name" value="ZF_CCHC"/>
    <property type="match status" value="1"/>
</dbReference>
<dbReference type="OrthoDB" id="2527451at2759"/>